<feature type="region of interest" description="Disordered" evidence="1">
    <location>
        <begin position="1"/>
        <end position="21"/>
    </location>
</feature>
<proteinExistence type="predicted"/>
<evidence type="ECO:0000313" key="2">
    <source>
        <dbReference type="EMBL" id="WBO69049.1"/>
    </source>
</evidence>
<evidence type="ECO:0000313" key="3">
    <source>
        <dbReference type="Proteomes" id="UP001212326"/>
    </source>
</evidence>
<gene>
    <name evidence="2" type="ORF">O1G22_42985</name>
</gene>
<evidence type="ECO:0000256" key="1">
    <source>
        <dbReference type="SAM" id="MobiDB-lite"/>
    </source>
</evidence>
<accession>A0ABY7PHE3</accession>
<reference evidence="2 3" key="1">
    <citation type="submission" date="2022-12" db="EMBL/GenBank/DDBJ databases">
        <authorList>
            <person name="Mo P."/>
        </authorList>
    </citation>
    <scope>NUCLEOTIDE SEQUENCE [LARGE SCALE GENOMIC DNA]</scope>
    <source>
        <strain evidence="2 3">HUAS 2-6</strain>
    </source>
</reference>
<organism evidence="2 3">
    <name type="scientific">Streptomyces camelliae</name>
    <dbReference type="NCBI Taxonomy" id="3004093"/>
    <lineage>
        <taxon>Bacteria</taxon>
        <taxon>Bacillati</taxon>
        <taxon>Actinomycetota</taxon>
        <taxon>Actinomycetes</taxon>
        <taxon>Kitasatosporales</taxon>
        <taxon>Streptomycetaceae</taxon>
        <taxon>Streptomyces</taxon>
    </lineage>
</organism>
<dbReference type="EMBL" id="CP115300">
    <property type="protein sequence ID" value="WBO69049.1"/>
    <property type="molecule type" value="Genomic_DNA"/>
</dbReference>
<dbReference type="RefSeq" id="WP_270086265.1">
    <property type="nucleotide sequence ID" value="NZ_CP115300.1"/>
</dbReference>
<dbReference type="Proteomes" id="UP001212326">
    <property type="component" value="Chromosome"/>
</dbReference>
<keyword evidence="3" id="KW-1185">Reference proteome</keyword>
<name>A0ABY7PHE3_9ACTN</name>
<sequence>MDNGMSVHRLGLITGDPPDSSERTLTALPWADAAGTALARYRQQQPGAEDLARVDAYQTTPMEMLCNPHLKVRAIENELAHLLRTFIASLENSLDEDSARQVAYAAGLAHGTRRLSTFLRAQALPGGPESMARWQDTAHASAGARHTSALFARYDHEVVEVTRTEDSFGSVGKQSPTTQAYFDGFIDGYKTVDPRLSHAEEFRLQRPDGATEFVARFRYTPEK</sequence>
<protein>
    <submittedName>
        <fullName evidence="2">Uncharacterized protein</fullName>
    </submittedName>
</protein>